<accession>A0ABQ4WNP6</accession>
<feature type="compositionally biased region" description="Acidic residues" evidence="1">
    <location>
        <begin position="104"/>
        <end position="132"/>
    </location>
</feature>
<evidence type="ECO:0000313" key="3">
    <source>
        <dbReference type="Proteomes" id="UP001151760"/>
    </source>
</evidence>
<reference evidence="2" key="1">
    <citation type="journal article" date="2022" name="Int. J. Mol. Sci.">
        <title>Draft Genome of Tanacetum Coccineum: Genomic Comparison of Closely Related Tanacetum-Family Plants.</title>
        <authorList>
            <person name="Yamashiro T."/>
            <person name="Shiraishi A."/>
            <person name="Nakayama K."/>
            <person name="Satake H."/>
        </authorList>
    </citation>
    <scope>NUCLEOTIDE SEQUENCE</scope>
</reference>
<dbReference type="Proteomes" id="UP001151760">
    <property type="component" value="Unassembled WGS sequence"/>
</dbReference>
<evidence type="ECO:0000256" key="1">
    <source>
        <dbReference type="SAM" id="MobiDB-lite"/>
    </source>
</evidence>
<proteinExistence type="predicted"/>
<protein>
    <submittedName>
        <fullName evidence="2">Uncharacterized protein</fullName>
    </submittedName>
</protein>
<comment type="caution">
    <text evidence="2">The sequence shown here is derived from an EMBL/GenBank/DDBJ whole genome shotgun (WGS) entry which is preliminary data.</text>
</comment>
<dbReference type="EMBL" id="BQNB010008802">
    <property type="protein sequence ID" value="GJS54499.1"/>
    <property type="molecule type" value="Genomic_DNA"/>
</dbReference>
<evidence type="ECO:0000313" key="2">
    <source>
        <dbReference type="EMBL" id="GJS54499.1"/>
    </source>
</evidence>
<feature type="region of interest" description="Disordered" evidence="1">
    <location>
        <begin position="1"/>
        <end position="141"/>
    </location>
</feature>
<sequence length="141" mass="16053">MTEEEQLATDTKKAIKASKEAFRLQQQTEDSSDEAGITPDVPDELTRKFTTSSEGDGDVLEVHDEGKGSSTTKDDTEIDRGSEYDSHQSDDEYMNEGDTTWLSTDEEEKGNEDDDEEDDDRSIDIEETNDEEQTWRMKIKQ</sequence>
<gene>
    <name evidence="2" type="ORF">Tco_0627861</name>
</gene>
<feature type="compositionally biased region" description="Basic and acidic residues" evidence="1">
    <location>
        <begin position="60"/>
        <end position="90"/>
    </location>
</feature>
<keyword evidence="3" id="KW-1185">Reference proteome</keyword>
<feature type="compositionally biased region" description="Basic and acidic residues" evidence="1">
    <location>
        <begin position="10"/>
        <end position="22"/>
    </location>
</feature>
<reference evidence="2" key="2">
    <citation type="submission" date="2022-01" db="EMBL/GenBank/DDBJ databases">
        <authorList>
            <person name="Yamashiro T."/>
            <person name="Shiraishi A."/>
            <person name="Satake H."/>
            <person name="Nakayama K."/>
        </authorList>
    </citation>
    <scope>NUCLEOTIDE SEQUENCE</scope>
</reference>
<organism evidence="2 3">
    <name type="scientific">Tanacetum coccineum</name>
    <dbReference type="NCBI Taxonomy" id="301880"/>
    <lineage>
        <taxon>Eukaryota</taxon>
        <taxon>Viridiplantae</taxon>
        <taxon>Streptophyta</taxon>
        <taxon>Embryophyta</taxon>
        <taxon>Tracheophyta</taxon>
        <taxon>Spermatophyta</taxon>
        <taxon>Magnoliopsida</taxon>
        <taxon>eudicotyledons</taxon>
        <taxon>Gunneridae</taxon>
        <taxon>Pentapetalae</taxon>
        <taxon>asterids</taxon>
        <taxon>campanulids</taxon>
        <taxon>Asterales</taxon>
        <taxon>Asteraceae</taxon>
        <taxon>Asteroideae</taxon>
        <taxon>Anthemideae</taxon>
        <taxon>Anthemidinae</taxon>
        <taxon>Tanacetum</taxon>
    </lineage>
</organism>
<name>A0ABQ4WNP6_9ASTR</name>